<comment type="similarity">
    <text evidence="6">Belongs to the bacterial ribosomal protein bS20 family.</text>
</comment>
<gene>
    <name evidence="6" type="primary">rpsT</name>
    <name evidence="8" type="ORF">A2619_05540</name>
</gene>
<dbReference type="NCBIfam" id="TIGR00029">
    <property type="entry name" value="S20"/>
    <property type="match status" value="1"/>
</dbReference>
<evidence type="ECO:0000256" key="5">
    <source>
        <dbReference type="ARBA" id="ARBA00035136"/>
    </source>
</evidence>
<sequence length="102" mass="11313">MANTKSAKKAIRSSARKASHNSMWEKMIKDATKSLKAELEVKSPKAEDLNTRLTKLQKVLDKAAKEKVIHKNKSNRLKSKYAKSIAARLSQKGAKSSSKSSE</sequence>
<dbReference type="InterPro" id="IPR036510">
    <property type="entry name" value="Ribosomal_bS20_sf"/>
</dbReference>
<feature type="compositionally biased region" description="Basic residues" evidence="7">
    <location>
        <begin position="1"/>
        <end position="19"/>
    </location>
</feature>
<dbReference type="GO" id="GO:0006412">
    <property type="term" value="P:translation"/>
    <property type="evidence" value="ECO:0007669"/>
    <property type="project" value="UniProtKB-UniRule"/>
</dbReference>
<evidence type="ECO:0000256" key="1">
    <source>
        <dbReference type="ARBA" id="ARBA00022730"/>
    </source>
</evidence>
<dbReference type="GO" id="GO:0003735">
    <property type="term" value="F:structural constituent of ribosome"/>
    <property type="evidence" value="ECO:0007669"/>
    <property type="project" value="InterPro"/>
</dbReference>
<dbReference type="Proteomes" id="UP000176815">
    <property type="component" value="Unassembled WGS sequence"/>
</dbReference>
<protein>
    <recommendedName>
        <fullName evidence="5 6">Small ribosomal subunit protein bS20</fullName>
    </recommendedName>
</protein>
<evidence type="ECO:0000256" key="6">
    <source>
        <dbReference type="HAMAP-Rule" id="MF_00500"/>
    </source>
</evidence>
<accession>A0A1F4X7P6</accession>
<comment type="function">
    <text evidence="6">Binds directly to 16S ribosomal RNA.</text>
</comment>
<dbReference type="Gene3D" id="1.20.58.110">
    <property type="entry name" value="Ribosomal protein S20"/>
    <property type="match status" value="1"/>
</dbReference>
<keyword evidence="3 6" id="KW-0689">Ribosomal protein</keyword>
<dbReference type="SUPFAM" id="SSF46992">
    <property type="entry name" value="Ribosomal protein S20"/>
    <property type="match status" value="1"/>
</dbReference>
<dbReference type="HAMAP" id="MF_00500">
    <property type="entry name" value="Ribosomal_bS20"/>
    <property type="match status" value="1"/>
</dbReference>
<evidence type="ECO:0000313" key="8">
    <source>
        <dbReference type="EMBL" id="OGC77668.1"/>
    </source>
</evidence>
<dbReference type="GO" id="GO:0019843">
    <property type="term" value="F:rRNA binding"/>
    <property type="evidence" value="ECO:0007669"/>
    <property type="project" value="UniProtKB-UniRule"/>
</dbReference>
<dbReference type="EMBL" id="MEWG01000015">
    <property type="protein sequence ID" value="OGC77668.1"/>
    <property type="molecule type" value="Genomic_DNA"/>
</dbReference>
<comment type="caution">
    <text evidence="8">The sequence shown here is derived from an EMBL/GenBank/DDBJ whole genome shotgun (WGS) entry which is preliminary data.</text>
</comment>
<keyword evidence="2 6" id="KW-0694">RNA-binding</keyword>
<reference evidence="8 9" key="1">
    <citation type="journal article" date="2016" name="Nat. Commun.">
        <title>Thousands of microbial genomes shed light on interconnected biogeochemical processes in an aquifer system.</title>
        <authorList>
            <person name="Anantharaman K."/>
            <person name="Brown C.T."/>
            <person name="Hug L.A."/>
            <person name="Sharon I."/>
            <person name="Castelle C.J."/>
            <person name="Probst A.J."/>
            <person name="Thomas B.C."/>
            <person name="Singh A."/>
            <person name="Wilkins M.J."/>
            <person name="Karaoz U."/>
            <person name="Brodie E.L."/>
            <person name="Williams K.H."/>
            <person name="Hubbard S.S."/>
            <person name="Banfield J.F."/>
        </authorList>
    </citation>
    <scope>NUCLEOTIDE SEQUENCE [LARGE SCALE GENOMIC DNA]</scope>
</reference>
<keyword evidence="4 6" id="KW-0687">Ribonucleoprotein</keyword>
<evidence type="ECO:0000256" key="7">
    <source>
        <dbReference type="SAM" id="MobiDB-lite"/>
    </source>
</evidence>
<dbReference type="AlphaFoldDB" id="A0A1F4X7P6"/>
<feature type="region of interest" description="Disordered" evidence="7">
    <location>
        <begin position="1"/>
        <end position="23"/>
    </location>
</feature>
<evidence type="ECO:0000256" key="3">
    <source>
        <dbReference type="ARBA" id="ARBA00022980"/>
    </source>
</evidence>
<evidence type="ECO:0000313" key="9">
    <source>
        <dbReference type="Proteomes" id="UP000176815"/>
    </source>
</evidence>
<keyword evidence="1 6" id="KW-0699">rRNA-binding</keyword>
<dbReference type="InterPro" id="IPR002583">
    <property type="entry name" value="Ribosomal_bS20"/>
</dbReference>
<dbReference type="Pfam" id="PF01649">
    <property type="entry name" value="Ribosomal_S20p"/>
    <property type="match status" value="1"/>
</dbReference>
<dbReference type="GO" id="GO:0005840">
    <property type="term" value="C:ribosome"/>
    <property type="evidence" value="ECO:0007669"/>
    <property type="project" value="UniProtKB-KW"/>
</dbReference>
<organism evidence="8 9">
    <name type="scientific">candidate division WWE3 bacterium RIFOXYD1_FULL_39_9</name>
    <dbReference type="NCBI Taxonomy" id="1802649"/>
    <lineage>
        <taxon>Bacteria</taxon>
        <taxon>Katanobacteria</taxon>
    </lineage>
</organism>
<proteinExistence type="inferred from homology"/>
<evidence type="ECO:0000256" key="4">
    <source>
        <dbReference type="ARBA" id="ARBA00023274"/>
    </source>
</evidence>
<evidence type="ECO:0000256" key="2">
    <source>
        <dbReference type="ARBA" id="ARBA00022884"/>
    </source>
</evidence>
<dbReference type="GO" id="GO:1990904">
    <property type="term" value="C:ribonucleoprotein complex"/>
    <property type="evidence" value="ECO:0007669"/>
    <property type="project" value="UniProtKB-KW"/>
</dbReference>
<name>A0A1F4X7P6_UNCKA</name>